<dbReference type="EMBL" id="CAXDID020000046">
    <property type="protein sequence ID" value="CAL6003119.1"/>
    <property type="molecule type" value="Genomic_DNA"/>
</dbReference>
<protein>
    <submittedName>
        <fullName evidence="2">Hypothetical_protein</fullName>
    </submittedName>
</protein>
<sequence length="230" mass="27243">MLNIQLNQAKYCILYNLKNQQSSRWKLISYFNCAQCQIKIIYVCTTVLVQAQNQRSFFNSQNYCLYLIVFDIFVEYENHWLPTRSLILPLGNFGRSTQNHFLLRIISFQKLIDHYQITPLHFGSSSIFIFKKRKIRRLLPVQSLISETYIESNIFNRSVPITNGFFEEILITFTRSKLFTRFQNLCKLGVEKIAPQNSTQFNISKDYSTDSPQSLQFFDHAYVYFMEVVL</sequence>
<keyword evidence="3" id="KW-1185">Reference proteome</keyword>
<reference evidence="1" key="1">
    <citation type="submission" date="2023-06" db="EMBL/GenBank/DDBJ databases">
        <authorList>
            <person name="Kurt Z."/>
        </authorList>
    </citation>
    <scope>NUCLEOTIDE SEQUENCE</scope>
</reference>
<dbReference type="AlphaFoldDB" id="A0AA86TS72"/>
<evidence type="ECO:0000313" key="2">
    <source>
        <dbReference type="EMBL" id="CAL6003119.1"/>
    </source>
</evidence>
<dbReference type="Proteomes" id="UP001642409">
    <property type="component" value="Unassembled WGS sequence"/>
</dbReference>
<accession>A0AA86TS72</accession>
<organism evidence="1">
    <name type="scientific">Hexamita inflata</name>
    <dbReference type="NCBI Taxonomy" id="28002"/>
    <lineage>
        <taxon>Eukaryota</taxon>
        <taxon>Metamonada</taxon>
        <taxon>Diplomonadida</taxon>
        <taxon>Hexamitidae</taxon>
        <taxon>Hexamitinae</taxon>
        <taxon>Hexamita</taxon>
    </lineage>
</organism>
<reference evidence="2 3" key="2">
    <citation type="submission" date="2024-07" db="EMBL/GenBank/DDBJ databases">
        <authorList>
            <person name="Akdeniz Z."/>
        </authorList>
    </citation>
    <scope>NUCLEOTIDE SEQUENCE [LARGE SCALE GENOMIC DNA]</scope>
</reference>
<comment type="caution">
    <text evidence="1">The sequence shown here is derived from an EMBL/GenBank/DDBJ whole genome shotgun (WGS) entry which is preliminary data.</text>
</comment>
<evidence type="ECO:0000313" key="3">
    <source>
        <dbReference type="Proteomes" id="UP001642409"/>
    </source>
</evidence>
<dbReference type="EMBL" id="CATOUU010000369">
    <property type="protein sequence ID" value="CAI9926666.1"/>
    <property type="molecule type" value="Genomic_DNA"/>
</dbReference>
<gene>
    <name evidence="1" type="ORF">HINF_LOCUS14311</name>
    <name evidence="2" type="ORF">HINF_LOCUS18253</name>
</gene>
<proteinExistence type="predicted"/>
<name>A0AA86TS72_9EUKA</name>
<evidence type="ECO:0000313" key="1">
    <source>
        <dbReference type="EMBL" id="CAI9926666.1"/>
    </source>
</evidence>